<evidence type="ECO:0000256" key="2">
    <source>
        <dbReference type="ARBA" id="ARBA00022574"/>
    </source>
</evidence>
<feature type="region of interest" description="Disordered" evidence="4">
    <location>
        <begin position="220"/>
        <end position="255"/>
    </location>
</feature>
<keyword evidence="2" id="KW-0853">WD repeat</keyword>
<evidence type="ECO:0000256" key="3">
    <source>
        <dbReference type="ARBA" id="ARBA00022737"/>
    </source>
</evidence>
<dbReference type="RefSeq" id="XP_067689695.1">
    <property type="nucleotide sequence ID" value="XM_067833592.1"/>
</dbReference>
<feature type="region of interest" description="Disordered" evidence="4">
    <location>
        <begin position="126"/>
        <end position="198"/>
    </location>
</feature>
<dbReference type="OrthoDB" id="6274823at2759"/>
<sequence length="907" mass="97175">MRTSERAWWRRGTVATKEGCRRRHPALIPRLCIPLHTLAPALPCSATVNKTVCLLLEVPHRLVSIHLSLVLCRSRHPKVQSCSNVQAHRRSLVFARRIARDRIVHRHSLRSGQDLFPPMLPKLSLDGTLNKRPSSVQERMTEEGQPGMYSPRVASSQSPKGLSVPSHIGGTSPTGSSSSAFSASRCAESLSPPHLSPHEIPLLGDGVVGISDPEMASVLAAKSRHGSGERSPSLDTVGGMGGGIGLGGHSPSSKRRTAPLMTLVDHQQARQGVRQHSQDGDAAAGKAASSERGSDSCASEDASPVPREASTYSQNVKCRVTSPTASSRASSESAPAVAGAGVGATSASASAQSAISIMTAEELYIFGRPFRAYLSAASTRHSSGDEPATSTATSGSGATVSKASAASGTHITATFHHNPSQYISALASQGDYVAIGDRTGRVVVMRQREMAAGQRRTLLDIIQRSGEAEESGAAKCDSPAASAASSPHSPSRHTAHLNRVRDPYDFYVAQQAYVPVIDTLNSTEVSPTVMALAFLPQSGPTAYLLAANEKVPKLYKIMSVRESANPFRAVDKINTKTIGPLTASSRASTVAMKPVSRYAMNHEYNINSICPMAYSDQFVTADDATVLLWCTEYPDTSIEVHDLRSPYEDGPYETIRGVRNFPHEPFLFFIATSGGSVRVVDTRQTLRWADQAAQAFVNPTRDEDEPFSNVTNGISDCALSPSGRYIAGRDFMSVCLWDIRMASSGGARNAPASLRRQPSAARGGDGSADCSIVRRWALHPHLRDDLDTIYQSNLLFDRFDVQFLSSRQVCTGGFNNTLYTIDVESTSADTAGDMRTFQLLKTEGITEFRRTTVSAHRRGEDRIGTGQGLGSRMTLISRPCMSMSGTCGMMAACGQAVLQLSYNGSSM</sequence>
<dbReference type="Proteomes" id="UP000674179">
    <property type="component" value="Chromosome 33"/>
</dbReference>
<dbReference type="GO" id="GO:0019888">
    <property type="term" value="F:protein phosphatase regulator activity"/>
    <property type="evidence" value="ECO:0007669"/>
    <property type="project" value="InterPro"/>
</dbReference>
<feature type="region of interest" description="Disordered" evidence="4">
    <location>
        <begin position="745"/>
        <end position="766"/>
    </location>
</feature>
<dbReference type="PANTHER" id="PTHR11871">
    <property type="entry name" value="PROTEIN PHOSPHATASE PP2A REGULATORY SUBUNIT B"/>
    <property type="match status" value="1"/>
</dbReference>
<feature type="region of interest" description="Disordered" evidence="4">
    <location>
        <begin position="470"/>
        <end position="495"/>
    </location>
</feature>
<dbReference type="Gene3D" id="2.130.10.10">
    <property type="entry name" value="YVTN repeat-like/Quinoprotein amine dehydrogenase"/>
    <property type="match status" value="1"/>
</dbReference>
<dbReference type="GO" id="GO:0000159">
    <property type="term" value="C:protein phosphatase type 2A complex"/>
    <property type="evidence" value="ECO:0007669"/>
    <property type="project" value="InterPro"/>
</dbReference>
<dbReference type="EMBL" id="JAFHKP010000033">
    <property type="protein sequence ID" value="KAG5469687.1"/>
    <property type="molecule type" value="Genomic_DNA"/>
</dbReference>
<keyword evidence="3" id="KW-0677">Repeat</keyword>
<protein>
    <recommendedName>
        <fullName evidence="7">Serine/threonine-protein phosphatase 2A 55 kDa regulatory subunit B</fullName>
    </recommendedName>
</protein>
<name>A0A836KEJ9_LEIEN</name>
<dbReference type="AlphaFoldDB" id="A0A836KEJ9"/>
<gene>
    <name evidence="5" type="ORF">CUR178_01825</name>
</gene>
<evidence type="ECO:0008006" key="7">
    <source>
        <dbReference type="Google" id="ProtNLM"/>
    </source>
</evidence>
<evidence type="ECO:0000256" key="4">
    <source>
        <dbReference type="SAM" id="MobiDB-lite"/>
    </source>
</evidence>
<feature type="compositionally biased region" description="Low complexity" evidence="4">
    <location>
        <begin position="280"/>
        <end position="290"/>
    </location>
</feature>
<feature type="compositionally biased region" description="Low complexity" evidence="4">
    <location>
        <begin position="166"/>
        <end position="189"/>
    </location>
</feature>
<dbReference type="InterPro" id="IPR000009">
    <property type="entry name" value="PP2A_PR55"/>
</dbReference>
<comment type="caution">
    <text evidence="5">The sequence shown here is derived from an EMBL/GenBank/DDBJ whole genome shotgun (WGS) entry which is preliminary data.</text>
</comment>
<dbReference type="KEGG" id="lenr:94169102"/>
<reference evidence="5 6" key="1">
    <citation type="submission" date="2021-02" db="EMBL/GenBank/DDBJ databases">
        <title>Leishmania (Mundinia) enrietti genome sequencing and assembly.</title>
        <authorList>
            <person name="Almutairi H."/>
            <person name="Gatherer D."/>
        </authorList>
    </citation>
    <scope>NUCLEOTIDE SEQUENCE [LARGE SCALE GENOMIC DNA]</scope>
    <source>
        <strain evidence="5">CUR178</strain>
    </source>
</reference>
<proteinExistence type="inferred from homology"/>
<dbReference type="InterPro" id="IPR015943">
    <property type="entry name" value="WD40/YVTN_repeat-like_dom_sf"/>
</dbReference>
<dbReference type="InterPro" id="IPR001680">
    <property type="entry name" value="WD40_rpt"/>
</dbReference>
<accession>A0A836KEJ9</accession>
<evidence type="ECO:0000256" key="1">
    <source>
        <dbReference type="ARBA" id="ARBA00008259"/>
    </source>
</evidence>
<keyword evidence="6" id="KW-1185">Reference proteome</keyword>
<feature type="compositionally biased region" description="Gly residues" evidence="4">
    <location>
        <begin position="238"/>
        <end position="248"/>
    </location>
</feature>
<dbReference type="SUPFAM" id="SSF50978">
    <property type="entry name" value="WD40 repeat-like"/>
    <property type="match status" value="1"/>
</dbReference>
<feature type="region of interest" description="Disordered" evidence="4">
    <location>
        <begin position="380"/>
        <end position="401"/>
    </location>
</feature>
<comment type="similarity">
    <text evidence="1">Belongs to the phosphatase 2A regulatory subunit B family.</text>
</comment>
<feature type="compositionally biased region" description="Low complexity" evidence="4">
    <location>
        <begin position="388"/>
        <end position="401"/>
    </location>
</feature>
<evidence type="ECO:0000313" key="5">
    <source>
        <dbReference type="EMBL" id="KAG5469687.1"/>
    </source>
</evidence>
<organism evidence="5 6">
    <name type="scientific">Leishmania enriettii</name>
    <dbReference type="NCBI Taxonomy" id="5663"/>
    <lineage>
        <taxon>Eukaryota</taxon>
        <taxon>Discoba</taxon>
        <taxon>Euglenozoa</taxon>
        <taxon>Kinetoplastea</taxon>
        <taxon>Metakinetoplastina</taxon>
        <taxon>Trypanosomatida</taxon>
        <taxon>Trypanosomatidae</taxon>
        <taxon>Leishmaniinae</taxon>
        <taxon>Leishmania</taxon>
    </lineage>
</organism>
<dbReference type="InterPro" id="IPR036322">
    <property type="entry name" value="WD40_repeat_dom_sf"/>
</dbReference>
<feature type="region of interest" description="Disordered" evidence="4">
    <location>
        <begin position="267"/>
        <end position="318"/>
    </location>
</feature>
<dbReference type="GeneID" id="94169102"/>
<dbReference type="PRINTS" id="PR00600">
    <property type="entry name" value="PP2APR55"/>
</dbReference>
<dbReference type="SMART" id="SM00320">
    <property type="entry name" value="WD40"/>
    <property type="match status" value="3"/>
</dbReference>
<feature type="compositionally biased region" description="Low complexity" evidence="4">
    <location>
        <begin position="478"/>
        <end position="489"/>
    </location>
</feature>
<evidence type="ECO:0000313" key="6">
    <source>
        <dbReference type="Proteomes" id="UP000674179"/>
    </source>
</evidence>